<feature type="non-terminal residue" evidence="1">
    <location>
        <position position="1"/>
    </location>
</feature>
<reference evidence="1" key="1">
    <citation type="journal article" date="2019" name="Sci. Rep.">
        <title>Draft genome of Tanacetum cinerariifolium, the natural source of mosquito coil.</title>
        <authorList>
            <person name="Yamashiro T."/>
            <person name="Shiraishi A."/>
            <person name="Satake H."/>
            <person name="Nakayama K."/>
        </authorList>
    </citation>
    <scope>NUCLEOTIDE SEQUENCE</scope>
</reference>
<accession>A0A699QZF8</accession>
<sequence length="68" mass="7682">GLGYMMRDCLNQLMVTLVEEDAKLDPKYDFDGDEHVYEDEEVCLLDVGKSLAIKRALNVDASKTDNDL</sequence>
<name>A0A699QZF8_TANCI</name>
<dbReference type="AlphaFoldDB" id="A0A699QZF8"/>
<protein>
    <submittedName>
        <fullName evidence="1">Uncharacterized protein</fullName>
    </submittedName>
</protein>
<evidence type="ECO:0000313" key="1">
    <source>
        <dbReference type="EMBL" id="GFC78117.1"/>
    </source>
</evidence>
<proteinExistence type="predicted"/>
<dbReference type="EMBL" id="BKCJ011064096">
    <property type="protein sequence ID" value="GFC78117.1"/>
    <property type="molecule type" value="Genomic_DNA"/>
</dbReference>
<gene>
    <name evidence="1" type="ORF">Tci_850087</name>
</gene>
<comment type="caution">
    <text evidence="1">The sequence shown here is derived from an EMBL/GenBank/DDBJ whole genome shotgun (WGS) entry which is preliminary data.</text>
</comment>
<organism evidence="1">
    <name type="scientific">Tanacetum cinerariifolium</name>
    <name type="common">Dalmatian daisy</name>
    <name type="synonym">Chrysanthemum cinerariifolium</name>
    <dbReference type="NCBI Taxonomy" id="118510"/>
    <lineage>
        <taxon>Eukaryota</taxon>
        <taxon>Viridiplantae</taxon>
        <taxon>Streptophyta</taxon>
        <taxon>Embryophyta</taxon>
        <taxon>Tracheophyta</taxon>
        <taxon>Spermatophyta</taxon>
        <taxon>Magnoliopsida</taxon>
        <taxon>eudicotyledons</taxon>
        <taxon>Gunneridae</taxon>
        <taxon>Pentapetalae</taxon>
        <taxon>asterids</taxon>
        <taxon>campanulids</taxon>
        <taxon>Asterales</taxon>
        <taxon>Asteraceae</taxon>
        <taxon>Asteroideae</taxon>
        <taxon>Anthemideae</taxon>
        <taxon>Anthemidinae</taxon>
        <taxon>Tanacetum</taxon>
    </lineage>
</organism>